<evidence type="ECO:0000256" key="3">
    <source>
        <dbReference type="ARBA" id="ARBA00022525"/>
    </source>
</evidence>
<protein>
    <recommendedName>
        <fullName evidence="10">Xyloglucan endotransglucosylase/hydrolase</fullName>
        <ecNumber evidence="10">2.4.1.207</ecNumber>
    </recommendedName>
</protein>
<dbReference type="InterPro" id="IPR044791">
    <property type="entry name" value="Beta-glucanase/XTH"/>
</dbReference>
<keyword evidence="13" id="KW-1185">Reference proteome</keyword>
<comment type="PTM">
    <text evidence="10">Contains at least one intrachain disulfide bond essential for its enzymatic activity.</text>
</comment>
<dbReference type="FunFam" id="2.60.120.200:FF:000025">
    <property type="entry name" value="Xyloglucan endotransglucosylase/hydrolase"/>
    <property type="match status" value="1"/>
</dbReference>
<dbReference type="InterPro" id="IPR016455">
    <property type="entry name" value="XTH"/>
</dbReference>
<evidence type="ECO:0000259" key="11">
    <source>
        <dbReference type="PROSITE" id="PS51762"/>
    </source>
</evidence>
<keyword evidence="8" id="KW-0325">Glycoprotein</keyword>
<dbReference type="AlphaFoldDB" id="A0AAV6MT21"/>
<keyword evidence="5" id="KW-0732">Signal</keyword>
<keyword evidence="10" id="KW-0961">Cell wall biogenesis/degradation</keyword>
<name>A0AAV6MT21_9ROSI</name>
<evidence type="ECO:0000256" key="7">
    <source>
        <dbReference type="ARBA" id="ARBA00023157"/>
    </source>
</evidence>
<keyword evidence="2 10" id="KW-0052">Apoplast</keyword>
<keyword evidence="3 10" id="KW-0964">Secreted</keyword>
<evidence type="ECO:0000313" key="12">
    <source>
        <dbReference type="EMBL" id="KAG6586192.1"/>
    </source>
</evidence>
<evidence type="ECO:0000256" key="10">
    <source>
        <dbReference type="RuleBase" id="RU361120"/>
    </source>
</evidence>
<dbReference type="Pfam" id="PF00722">
    <property type="entry name" value="Glyco_hydro_16"/>
    <property type="match status" value="1"/>
</dbReference>
<dbReference type="InterPro" id="IPR008263">
    <property type="entry name" value="GH16_AS"/>
</dbReference>
<dbReference type="EC" id="2.4.1.207" evidence="10"/>
<accession>A0AAV6MT21</accession>
<feature type="domain" description="GH16" evidence="11">
    <location>
        <begin position="4"/>
        <end position="225"/>
    </location>
</feature>
<dbReference type="PROSITE" id="PS01034">
    <property type="entry name" value="GH16_1"/>
    <property type="match status" value="1"/>
</dbReference>
<dbReference type="GO" id="GO:0042546">
    <property type="term" value="P:cell wall biogenesis"/>
    <property type="evidence" value="ECO:0007669"/>
    <property type="project" value="InterPro"/>
</dbReference>
<dbReference type="InterPro" id="IPR000757">
    <property type="entry name" value="Beta-glucanase-like"/>
</dbReference>
<evidence type="ECO:0000256" key="9">
    <source>
        <dbReference type="ARBA" id="ARBA00023295"/>
    </source>
</evidence>
<dbReference type="PROSITE" id="PS51762">
    <property type="entry name" value="GH16_2"/>
    <property type="match status" value="1"/>
</dbReference>
<gene>
    <name evidence="12" type="primary">XTH23</name>
    <name evidence="12" type="ORF">SDJN03_18925</name>
</gene>
<evidence type="ECO:0000256" key="2">
    <source>
        <dbReference type="ARBA" id="ARBA00022523"/>
    </source>
</evidence>
<dbReference type="InterPro" id="IPR010713">
    <property type="entry name" value="XET_C"/>
</dbReference>
<evidence type="ECO:0000256" key="1">
    <source>
        <dbReference type="ARBA" id="ARBA00022512"/>
    </source>
</evidence>
<dbReference type="Pfam" id="PF06955">
    <property type="entry name" value="XET_C"/>
    <property type="match status" value="1"/>
</dbReference>
<dbReference type="PIRSF" id="PIRSF005604">
    <property type="entry name" value="XET"/>
    <property type="match status" value="1"/>
</dbReference>
<keyword evidence="9 10" id="KW-0326">Glycosidase</keyword>
<dbReference type="GO" id="GO:0071555">
    <property type="term" value="P:cell wall organization"/>
    <property type="evidence" value="ECO:0007669"/>
    <property type="project" value="UniProtKB-KW"/>
</dbReference>
<comment type="similarity">
    <text evidence="10">Belongs to the glycosyl hydrolase 16 family.</text>
</comment>
<reference evidence="12 13" key="1">
    <citation type="journal article" date="2021" name="Hortic Res">
        <title>The domestication of Cucurbita argyrosperma as revealed by the genome of its wild relative.</title>
        <authorList>
            <person name="Barrera-Redondo J."/>
            <person name="Sanchez-de la Vega G."/>
            <person name="Aguirre-Liguori J.A."/>
            <person name="Castellanos-Morales G."/>
            <person name="Gutierrez-Guerrero Y.T."/>
            <person name="Aguirre-Dugua X."/>
            <person name="Aguirre-Planter E."/>
            <person name="Tenaillon M.I."/>
            <person name="Lira-Saade R."/>
            <person name="Eguiarte L.E."/>
        </authorList>
    </citation>
    <scope>NUCLEOTIDE SEQUENCE [LARGE SCALE GENOMIC DNA]</scope>
    <source>
        <strain evidence="12">JBR-2021</strain>
    </source>
</reference>
<proteinExistence type="inferred from homology"/>
<keyword evidence="1 10" id="KW-0134">Cell wall</keyword>
<comment type="subcellular location">
    <subcellularLocation>
        <location evidence="10">Secreted</location>
        <location evidence="10">Cell wall</location>
    </subcellularLocation>
    <subcellularLocation>
        <location evidence="10">Secreted</location>
        <location evidence="10">Extracellular space</location>
        <location evidence="10">Apoplast</location>
    </subcellularLocation>
</comment>
<keyword evidence="4 10" id="KW-0808">Transferase</keyword>
<keyword evidence="7" id="KW-1015">Disulfide bond</keyword>
<dbReference type="GO" id="GO:0048046">
    <property type="term" value="C:apoplast"/>
    <property type="evidence" value="ECO:0007669"/>
    <property type="project" value="UniProtKB-SubCell"/>
</dbReference>
<comment type="function">
    <text evidence="10">Catalyzes xyloglucan endohydrolysis (XEH) and/or endotransglycosylation (XET). Cleaves and religates xyloglucan polymers, an essential constituent of the primary cell wall, and thereby participates in cell wall construction of growing tissues.</text>
</comment>
<evidence type="ECO:0000256" key="8">
    <source>
        <dbReference type="ARBA" id="ARBA00023180"/>
    </source>
</evidence>
<dbReference type="GO" id="GO:0004553">
    <property type="term" value="F:hydrolase activity, hydrolyzing O-glycosyl compounds"/>
    <property type="evidence" value="ECO:0007669"/>
    <property type="project" value="InterPro"/>
</dbReference>
<evidence type="ECO:0000256" key="5">
    <source>
        <dbReference type="ARBA" id="ARBA00022729"/>
    </source>
</evidence>
<evidence type="ECO:0000256" key="6">
    <source>
        <dbReference type="ARBA" id="ARBA00022801"/>
    </source>
</evidence>
<evidence type="ECO:0000256" key="4">
    <source>
        <dbReference type="ARBA" id="ARBA00022679"/>
    </source>
</evidence>
<organism evidence="12 13">
    <name type="scientific">Cucurbita argyrosperma subsp. sororia</name>
    <dbReference type="NCBI Taxonomy" id="37648"/>
    <lineage>
        <taxon>Eukaryota</taxon>
        <taxon>Viridiplantae</taxon>
        <taxon>Streptophyta</taxon>
        <taxon>Embryophyta</taxon>
        <taxon>Tracheophyta</taxon>
        <taxon>Spermatophyta</taxon>
        <taxon>Magnoliopsida</taxon>
        <taxon>eudicotyledons</taxon>
        <taxon>Gunneridae</taxon>
        <taxon>Pentapetalae</taxon>
        <taxon>rosids</taxon>
        <taxon>fabids</taxon>
        <taxon>Cucurbitales</taxon>
        <taxon>Cucurbitaceae</taxon>
        <taxon>Cucurbiteae</taxon>
        <taxon>Cucurbita</taxon>
    </lineage>
</organism>
<dbReference type="GO" id="GO:0016762">
    <property type="term" value="F:xyloglucan:xyloglucosyl transferase activity"/>
    <property type="evidence" value="ECO:0007669"/>
    <property type="project" value="UniProtKB-EC"/>
</dbReference>
<dbReference type="GO" id="GO:0010411">
    <property type="term" value="P:xyloglucan metabolic process"/>
    <property type="evidence" value="ECO:0007669"/>
    <property type="project" value="InterPro"/>
</dbReference>
<evidence type="ECO:0000313" key="13">
    <source>
        <dbReference type="Proteomes" id="UP000685013"/>
    </source>
</evidence>
<dbReference type="EMBL" id="JAGKQH010000012">
    <property type="protein sequence ID" value="KAG6586192.1"/>
    <property type="molecule type" value="Genomic_DNA"/>
</dbReference>
<keyword evidence="6 10" id="KW-0378">Hydrolase</keyword>
<sequence>MKHELSSSYSTSSSNTLARLLFAYILLCSWHASYGNDLSTSIDISWGDERGEMVNNNELVMLSLDNYSGSGFQSKNEYLYAKLGMEMKLVAGNSAGTVTTLFLCSQGDYHDEIDIEFLGNTSGNPYVLHTNVFSQGVGNREMQFYLWIPTADFHTYTILWNHRHIGFYVDEIPIREFKNYQDKGVPYPQYQAMRLYASLWDADNWATRGGLEKTDWSQAPFKAYYQNMSEDGCLWLNGYSSCTPTSNSWLWGNFDYEYAKKGQMKWAQHNFMIYNYCQDSKRFPRAFPLECYLDSS</sequence>
<dbReference type="CDD" id="cd02176">
    <property type="entry name" value="GH16_XET"/>
    <property type="match status" value="1"/>
</dbReference>
<dbReference type="Proteomes" id="UP000685013">
    <property type="component" value="Chromosome 12"/>
</dbReference>
<comment type="caution">
    <text evidence="12">The sequence shown here is derived from an EMBL/GenBank/DDBJ whole genome shotgun (WGS) entry which is preliminary data.</text>
</comment>
<feature type="non-terminal residue" evidence="12">
    <location>
        <position position="1"/>
    </location>
</feature>
<dbReference type="PANTHER" id="PTHR31062">
    <property type="entry name" value="XYLOGLUCAN ENDOTRANSGLUCOSYLASE/HYDROLASE PROTEIN 8-RELATED"/>
    <property type="match status" value="1"/>
</dbReference>